<protein>
    <submittedName>
        <fullName evidence="1">DUF4258 domain-containing protein</fullName>
    </submittedName>
</protein>
<gene>
    <name evidence="1" type="ORF">ENS59_02320</name>
</gene>
<accession>A0A7C3EBU5</accession>
<comment type="caution">
    <text evidence="1">The sequence shown here is derived from an EMBL/GenBank/DDBJ whole genome shotgun (WGS) entry which is preliminary data.</text>
</comment>
<name>A0A7C3EBU5_9SPIR</name>
<proteinExistence type="predicted"/>
<dbReference type="AlphaFoldDB" id="A0A7C3EBU5"/>
<dbReference type="InterPro" id="IPR025354">
    <property type="entry name" value="DUF4258"/>
</dbReference>
<reference evidence="1" key="1">
    <citation type="journal article" date="2020" name="mSystems">
        <title>Genome- and Community-Level Interaction Insights into Carbon Utilization and Element Cycling Functions of Hydrothermarchaeota in Hydrothermal Sediment.</title>
        <authorList>
            <person name="Zhou Z."/>
            <person name="Liu Y."/>
            <person name="Xu W."/>
            <person name="Pan J."/>
            <person name="Luo Z.H."/>
            <person name="Li M."/>
        </authorList>
    </citation>
    <scope>NUCLEOTIDE SEQUENCE [LARGE SCALE GENOMIC DNA]</scope>
    <source>
        <strain evidence="1">SpSt-503</strain>
    </source>
</reference>
<evidence type="ECO:0000313" key="1">
    <source>
        <dbReference type="EMBL" id="HFH28334.1"/>
    </source>
</evidence>
<sequence>MSSIFTDIQRLVQLGEVRISNHGYDELAEDGIFVKDIIESISDAILVEDYPDYPKGACVLVLQKLSNGDLIHTVWGIPKGMASPAVLITAYRPDLLRWEDGFMRRKK</sequence>
<dbReference type="EMBL" id="DSVL01000069">
    <property type="protein sequence ID" value="HFH28334.1"/>
    <property type="molecule type" value="Genomic_DNA"/>
</dbReference>
<organism evidence="1">
    <name type="scientific">Gracilinema caldarium</name>
    <dbReference type="NCBI Taxonomy" id="215591"/>
    <lineage>
        <taxon>Bacteria</taxon>
        <taxon>Pseudomonadati</taxon>
        <taxon>Spirochaetota</taxon>
        <taxon>Spirochaetia</taxon>
        <taxon>Spirochaetales</taxon>
        <taxon>Breznakiellaceae</taxon>
        <taxon>Gracilinema</taxon>
    </lineage>
</organism>
<dbReference type="Pfam" id="PF14076">
    <property type="entry name" value="DUF4258"/>
    <property type="match status" value="1"/>
</dbReference>